<feature type="coiled-coil region" evidence="2">
    <location>
        <begin position="222"/>
        <end position="277"/>
    </location>
</feature>
<evidence type="ECO:0000256" key="2">
    <source>
        <dbReference type="SAM" id="Coils"/>
    </source>
</evidence>
<evidence type="ECO:0000259" key="4">
    <source>
        <dbReference type="Pfam" id="PF12780"/>
    </source>
</evidence>
<dbReference type="GO" id="GO:0007018">
    <property type="term" value="P:microtubule-based movement"/>
    <property type="evidence" value="ECO:0007669"/>
    <property type="project" value="InterPro"/>
</dbReference>
<dbReference type="OMA" id="QVRNNME"/>
<organism evidence="6 7">
    <name type="scientific">Helobdella robusta</name>
    <name type="common">Californian leech</name>
    <dbReference type="NCBI Taxonomy" id="6412"/>
    <lineage>
        <taxon>Eukaryota</taxon>
        <taxon>Metazoa</taxon>
        <taxon>Spiralia</taxon>
        <taxon>Lophotrochozoa</taxon>
        <taxon>Annelida</taxon>
        <taxon>Clitellata</taxon>
        <taxon>Hirudinea</taxon>
        <taxon>Rhynchobdellida</taxon>
        <taxon>Glossiphoniidae</taxon>
        <taxon>Helobdella</taxon>
    </lineage>
</organism>
<dbReference type="OrthoDB" id="286107at2759"/>
<dbReference type="InterPro" id="IPR024743">
    <property type="entry name" value="Dynein_HC_stalk"/>
</dbReference>
<dbReference type="Proteomes" id="UP000015101">
    <property type="component" value="Unassembled WGS sequence"/>
</dbReference>
<evidence type="ECO:0000256" key="1">
    <source>
        <dbReference type="ARBA" id="ARBA00008887"/>
    </source>
</evidence>
<dbReference type="GO" id="GO:0045505">
    <property type="term" value="F:dynein intermediate chain binding"/>
    <property type="evidence" value="ECO:0007669"/>
    <property type="project" value="InterPro"/>
</dbReference>
<evidence type="ECO:0000259" key="3">
    <source>
        <dbReference type="Pfam" id="PF12777"/>
    </source>
</evidence>
<keyword evidence="2" id="KW-0175">Coiled coil</keyword>
<keyword evidence="7" id="KW-1185">Reference proteome</keyword>
<dbReference type="GO" id="GO:0051959">
    <property type="term" value="F:dynein light intermediate chain binding"/>
    <property type="evidence" value="ECO:0007669"/>
    <property type="project" value="InterPro"/>
</dbReference>
<dbReference type="PANTHER" id="PTHR46532">
    <property type="entry name" value="MALE FERTILITY FACTOR KL5"/>
    <property type="match status" value="1"/>
</dbReference>
<sequence length="319" mass="35956">DTKIHVIRCMGDVHNIVSQSCTLYFQRFRRQTHVTPKSFLGFVARYKDLYTKRLTTIQEMANQMSIGLSKLDEATLSVDILTKELVVKEKDLNLANIKADKVLAEVTESTRAAEEVKAGVLVVKNRAELIVKEIGNEKEIAEVKLEEARPALEEAEAALGFPKDTINEEIIDLLSPYLAMEDFTHENAKKVCGDVAGLASWIRAMCSFFAVNKEVLPLKANLAIQEARLDMATNELNEAQAQLDEKEAVLAKVQAQYDAAQNEKQRLLDDALSCKKKMEIASVLISRLGGEHIRWTNQSKEFAAEIERLMNIKIHFYFN</sequence>
<evidence type="ECO:0000313" key="7">
    <source>
        <dbReference type="Proteomes" id="UP000015101"/>
    </source>
</evidence>
<evidence type="ECO:0008006" key="8">
    <source>
        <dbReference type="Google" id="ProtNLM"/>
    </source>
</evidence>
<dbReference type="CTD" id="20216635"/>
<dbReference type="GeneID" id="20216635"/>
<dbReference type="EMBL" id="KB097510">
    <property type="protein sequence ID" value="ESN95626.1"/>
    <property type="molecule type" value="Genomic_DNA"/>
</dbReference>
<reference evidence="6" key="3">
    <citation type="submission" date="2015-06" db="UniProtKB">
        <authorList>
            <consortium name="EnsemblMetazoa"/>
        </authorList>
    </citation>
    <scope>IDENTIFICATION</scope>
</reference>
<evidence type="ECO:0000313" key="6">
    <source>
        <dbReference type="EnsemblMetazoa" id="HelroP86550"/>
    </source>
</evidence>
<dbReference type="InParanoid" id="T1G6D8"/>
<reference evidence="7" key="1">
    <citation type="submission" date="2012-12" db="EMBL/GenBank/DDBJ databases">
        <authorList>
            <person name="Hellsten U."/>
            <person name="Grimwood J."/>
            <person name="Chapman J.A."/>
            <person name="Shapiro H."/>
            <person name="Aerts A."/>
            <person name="Otillar R.P."/>
            <person name="Terry A.Y."/>
            <person name="Boore J.L."/>
            <person name="Simakov O."/>
            <person name="Marletaz F."/>
            <person name="Cho S.-J."/>
            <person name="Edsinger-Gonzales E."/>
            <person name="Havlak P."/>
            <person name="Kuo D.-H."/>
            <person name="Larsson T."/>
            <person name="Lv J."/>
            <person name="Arendt D."/>
            <person name="Savage R."/>
            <person name="Osoegawa K."/>
            <person name="de Jong P."/>
            <person name="Lindberg D.R."/>
            <person name="Seaver E.C."/>
            <person name="Weisblat D.A."/>
            <person name="Putnam N.H."/>
            <person name="Grigoriev I.V."/>
            <person name="Rokhsar D.S."/>
        </authorList>
    </citation>
    <scope>NUCLEOTIDE SEQUENCE</scope>
</reference>
<dbReference type="EMBL" id="AMQM01006726">
    <property type="status" value="NOT_ANNOTATED_CDS"/>
    <property type="molecule type" value="Genomic_DNA"/>
</dbReference>
<dbReference type="EnsemblMetazoa" id="HelroT86550">
    <property type="protein sequence ID" value="HelroP86550"/>
    <property type="gene ID" value="HelroG86550"/>
</dbReference>
<dbReference type="AlphaFoldDB" id="T1G6D8"/>
<evidence type="ECO:0000313" key="5">
    <source>
        <dbReference type="EMBL" id="ESN95626.1"/>
    </source>
</evidence>
<comment type="similarity">
    <text evidence="1">Belongs to the dynein heavy chain family.</text>
</comment>
<dbReference type="STRING" id="6412.T1G6D8"/>
<dbReference type="Pfam" id="PF12777">
    <property type="entry name" value="MT"/>
    <property type="match status" value="1"/>
</dbReference>
<accession>T1G6D8</accession>
<name>T1G6D8_HELRO</name>
<dbReference type="InterPro" id="IPR024317">
    <property type="entry name" value="Dynein_heavy_chain_D4_dom"/>
</dbReference>
<feature type="domain" description="Dynein heavy chain coiled coil stalk" evidence="3">
    <location>
        <begin position="161"/>
        <end position="304"/>
    </location>
</feature>
<dbReference type="RefSeq" id="XP_009026182.1">
    <property type="nucleotide sequence ID" value="XM_009027934.1"/>
</dbReference>
<dbReference type="HOGENOM" id="CLU_049989_0_0_1"/>
<proteinExistence type="inferred from homology"/>
<dbReference type="PANTHER" id="PTHR46532:SF4">
    <property type="entry name" value="AAA+ ATPASE DOMAIN-CONTAINING PROTEIN"/>
    <property type="match status" value="1"/>
</dbReference>
<dbReference type="eggNOG" id="KOG3595">
    <property type="taxonomic scope" value="Eukaryota"/>
</dbReference>
<dbReference type="GO" id="GO:0030286">
    <property type="term" value="C:dynein complex"/>
    <property type="evidence" value="ECO:0007669"/>
    <property type="project" value="InterPro"/>
</dbReference>
<feature type="domain" description="Dynein heavy chain AAA module D4" evidence="4">
    <location>
        <begin position="2"/>
        <end position="49"/>
    </location>
</feature>
<reference evidence="5 7" key="2">
    <citation type="journal article" date="2013" name="Nature">
        <title>Insights into bilaterian evolution from three spiralian genomes.</title>
        <authorList>
            <person name="Simakov O."/>
            <person name="Marletaz F."/>
            <person name="Cho S.J."/>
            <person name="Edsinger-Gonzales E."/>
            <person name="Havlak P."/>
            <person name="Hellsten U."/>
            <person name="Kuo D.H."/>
            <person name="Larsson T."/>
            <person name="Lv J."/>
            <person name="Arendt D."/>
            <person name="Savage R."/>
            <person name="Osoegawa K."/>
            <person name="de Jong P."/>
            <person name="Grimwood J."/>
            <person name="Chapman J.A."/>
            <person name="Shapiro H."/>
            <person name="Aerts A."/>
            <person name="Otillar R.P."/>
            <person name="Terry A.Y."/>
            <person name="Boore J.L."/>
            <person name="Grigoriev I.V."/>
            <person name="Lindberg D.R."/>
            <person name="Seaver E.C."/>
            <person name="Weisblat D.A."/>
            <person name="Putnam N.H."/>
            <person name="Rokhsar D.S."/>
        </authorList>
    </citation>
    <scope>NUCLEOTIDE SEQUENCE</scope>
</reference>
<gene>
    <name evidence="6" type="primary">20216635</name>
    <name evidence="5" type="ORF">HELRODRAFT_86550</name>
</gene>
<dbReference type="InterPro" id="IPR026983">
    <property type="entry name" value="DHC"/>
</dbReference>
<dbReference type="Pfam" id="PF12780">
    <property type="entry name" value="AAA_8"/>
    <property type="match status" value="1"/>
</dbReference>
<dbReference type="KEGG" id="hro:HELRODRAFT_86550"/>
<dbReference type="Gene3D" id="1.20.920.20">
    <property type="match status" value="2"/>
</dbReference>
<protein>
    <recommendedName>
        <fullName evidence="8">Dynein heavy chain coiled coil stalk domain-containing protein</fullName>
    </recommendedName>
</protein>